<evidence type="ECO:0000313" key="1">
    <source>
        <dbReference type="EMBL" id="MBU5491353.1"/>
    </source>
</evidence>
<dbReference type="RefSeq" id="WP_216471062.1">
    <property type="nucleotide sequence ID" value="NZ_JAHLQI010000007.1"/>
</dbReference>
<keyword evidence="2" id="KW-1185">Reference proteome</keyword>
<sequence length="77" mass="8679">MRDFFEVEANVQDDSDIIEQVLLNIAEGVCDEILNLTDDRDSADVLTSLVMYRLPQVLDSLYDEELGTPEGDLSDNQ</sequence>
<evidence type="ECO:0000313" key="2">
    <source>
        <dbReference type="Proteomes" id="UP000783588"/>
    </source>
</evidence>
<name>A0ABS6EV02_9FIRM</name>
<organism evidence="1 2">
    <name type="scientific">Butyricicoccus intestinisimiae</name>
    <dbReference type="NCBI Taxonomy" id="2841509"/>
    <lineage>
        <taxon>Bacteria</taxon>
        <taxon>Bacillati</taxon>
        <taxon>Bacillota</taxon>
        <taxon>Clostridia</taxon>
        <taxon>Eubacteriales</taxon>
        <taxon>Butyricicoccaceae</taxon>
        <taxon>Butyricicoccus</taxon>
    </lineage>
</organism>
<protein>
    <submittedName>
        <fullName evidence="1">Uncharacterized protein</fullName>
    </submittedName>
</protein>
<accession>A0ABS6EV02</accession>
<dbReference type="EMBL" id="JAHLQI010000007">
    <property type="protein sequence ID" value="MBU5491353.1"/>
    <property type="molecule type" value="Genomic_DNA"/>
</dbReference>
<reference evidence="1 2" key="1">
    <citation type="submission" date="2021-06" db="EMBL/GenBank/DDBJ databases">
        <authorList>
            <person name="Sun Q."/>
            <person name="Li D."/>
        </authorList>
    </citation>
    <scope>NUCLEOTIDE SEQUENCE [LARGE SCALE GENOMIC DNA]</scope>
    <source>
        <strain evidence="1 2">MSJd-7</strain>
    </source>
</reference>
<proteinExistence type="predicted"/>
<gene>
    <name evidence="1" type="ORF">KQI75_12145</name>
</gene>
<dbReference type="Proteomes" id="UP000783588">
    <property type="component" value="Unassembled WGS sequence"/>
</dbReference>
<comment type="caution">
    <text evidence="1">The sequence shown here is derived from an EMBL/GenBank/DDBJ whole genome shotgun (WGS) entry which is preliminary data.</text>
</comment>